<feature type="compositionally biased region" description="Polar residues" evidence="1">
    <location>
        <begin position="91"/>
        <end position="100"/>
    </location>
</feature>
<feature type="compositionally biased region" description="Basic and acidic residues" evidence="1">
    <location>
        <begin position="113"/>
        <end position="126"/>
    </location>
</feature>
<accession>A0A1J7J1S2</accession>
<feature type="region of interest" description="Disordered" evidence="1">
    <location>
        <begin position="33"/>
        <end position="126"/>
    </location>
</feature>
<dbReference type="EMBL" id="KV875108">
    <property type="protein sequence ID" value="OIW23108.1"/>
    <property type="molecule type" value="Genomic_DNA"/>
</dbReference>
<sequence length="230" mass="25675">MGHGLDLTKGNIVDYIFSLRLRVLHANTCTKRRLPLPLPSTSSLNERNNARVPDQKALARPSTPQTSSRRRGHGSSLSTGSKGDANEEEFPTTSWSTSTVYRRHNTHSHGKGKSHEETVAKHKSYRDHDFNLTKDLVVGHIKEGVNVAEDPRQPTRRTDIEAIAQLYNRELHLSKGKVVDQIDKGVIEPSQGVDTLEAFTAGQARRMNKVGSVRLDGTSPNKDRRGRRQD</sequence>
<evidence type="ECO:0000313" key="2">
    <source>
        <dbReference type="EMBL" id="OIW23108.1"/>
    </source>
</evidence>
<reference evidence="2 3" key="1">
    <citation type="submission" date="2016-10" db="EMBL/GenBank/DDBJ databases">
        <title>Draft genome sequence of Coniochaeta ligniaria NRRL30616, a lignocellulolytic fungus for bioabatement of inhibitors in plant biomass hydrolysates.</title>
        <authorList>
            <consortium name="DOE Joint Genome Institute"/>
            <person name="Jimenez D.J."/>
            <person name="Hector R.E."/>
            <person name="Riley R."/>
            <person name="Sun H."/>
            <person name="Grigoriev I.V."/>
            <person name="Van Elsas J.D."/>
            <person name="Nichols N.N."/>
        </authorList>
    </citation>
    <scope>NUCLEOTIDE SEQUENCE [LARGE SCALE GENOMIC DNA]</scope>
    <source>
        <strain evidence="2 3">NRRL 30616</strain>
    </source>
</reference>
<keyword evidence="3" id="KW-1185">Reference proteome</keyword>
<dbReference type="InParanoid" id="A0A1J7J1S2"/>
<gene>
    <name evidence="2" type="ORF">CONLIGDRAFT_694062</name>
</gene>
<feature type="region of interest" description="Disordered" evidence="1">
    <location>
        <begin position="207"/>
        <end position="230"/>
    </location>
</feature>
<evidence type="ECO:0000256" key="1">
    <source>
        <dbReference type="SAM" id="MobiDB-lite"/>
    </source>
</evidence>
<dbReference type="AlphaFoldDB" id="A0A1J7J1S2"/>
<protein>
    <submittedName>
        <fullName evidence="2">Uncharacterized protein</fullName>
    </submittedName>
</protein>
<name>A0A1J7J1S2_9PEZI</name>
<proteinExistence type="predicted"/>
<feature type="compositionally biased region" description="Basic residues" evidence="1">
    <location>
        <begin position="101"/>
        <end position="112"/>
    </location>
</feature>
<dbReference type="Proteomes" id="UP000182658">
    <property type="component" value="Unassembled WGS sequence"/>
</dbReference>
<evidence type="ECO:0000313" key="3">
    <source>
        <dbReference type="Proteomes" id="UP000182658"/>
    </source>
</evidence>
<organism evidence="2 3">
    <name type="scientific">Coniochaeta ligniaria NRRL 30616</name>
    <dbReference type="NCBI Taxonomy" id="1408157"/>
    <lineage>
        <taxon>Eukaryota</taxon>
        <taxon>Fungi</taxon>
        <taxon>Dikarya</taxon>
        <taxon>Ascomycota</taxon>
        <taxon>Pezizomycotina</taxon>
        <taxon>Sordariomycetes</taxon>
        <taxon>Sordariomycetidae</taxon>
        <taxon>Coniochaetales</taxon>
        <taxon>Coniochaetaceae</taxon>
        <taxon>Coniochaeta</taxon>
    </lineage>
</organism>